<reference evidence="1 2" key="1">
    <citation type="submission" date="2022-05" db="EMBL/GenBank/DDBJ databases">
        <title>A multi-omics perspective on studying reproductive biology in Daphnia sinensis.</title>
        <authorList>
            <person name="Jia J."/>
        </authorList>
    </citation>
    <scope>NUCLEOTIDE SEQUENCE [LARGE SCALE GENOMIC DNA]</scope>
    <source>
        <strain evidence="1 2">WSL</strain>
    </source>
</reference>
<evidence type="ECO:0000313" key="1">
    <source>
        <dbReference type="EMBL" id="KAI9551997.1"/>
    </source>
</evidence>
<dbReference type="Proteomes" id="UP000820818">
    <property type="component" value="Linkage Group LG10"/>
</dbReference>
<proteinExistence type="predicted"/>
<sequence length="239" mass="26488">MIAMAVTRNKKKEVGKVTKVGRGKPFPCLGIKVRQRVNPTSAQFLFSGDRRVNTAARFFFSGIGDRLAIFPCFSKFRRLFLTLGKSSHISETCSKKVLLQEPKVIPVNCFAQPSGTICETLNNSIHWSGAIRATSFRTDGIGVLYHPPVTGCVGIHRNHGSTQLVDHSKGIHGQQSDQVINDRALFAVDLIRHVSVTLSSEDKRIPSIFPAGRVGQKESACYHPLKLTTTWFLDNVNFH</sequence>
<name>A0AAD5KGY1_9CRUS</name>
<keyword evidence="2" id="KW-1185">Reference proteome</keyword>
<accession>A0AAD5KGY1</accession>
<dbReference type="EMBL" id="WJBH02000010">
    <property type="protein sequence ID" value="KAI9551997.1"/>
    <property type="molecule type" value="Genomic_DNA"/>
</dbReference>
<gene>
    <name evidence="1" type="ORF">GHT06_022334</name>
</gene>
<evidence type="ECO:0000313" key="2">
    <source>
        <dbReference type="Proteomes" id="UP000820818"/>
    </source>
</evidence>
<comment type="caution">
    <text evidence="1">The sequence shown here is derived from an EMBL/GenBank/DDBJ whole genome shotgun (WGS) entry which is preliminary data.</text>
</comment>
<protein>
    <submittedName>
        <fullName evidence="1">Uncharacterized protein</fullName>
    </submittedName>
</protein>
<dbReference type="AlphaFoldDB" id="A0AAD5KGY1"/>
<organism evidence="1 2">
    <name type="scientific">Daphnia sinensis</name>
    <dbReference type="NCBI Taxonomy" id="1820382"/>
    <lineage>
        <taxon>Eukaryota</taxon>
        <taxon>Metazoa</taxon>
        <taxon>Ecdysozoa</taxon>
        <taxon>Arthropoda</taxon>
        <taxon>Crustacea</taxon>
        <taxon>Branchiopoda</taxon>
        <taxon>Diplostraca</taxon>
        <taxon>Cladocera</taxon>
        <taxon>Anomopoda</taxon>
        <taxon>Daphniidae</taxon>
        <taxon>Daphnia</taxon>
        <taxon>Daphnia similis group</taxon>
    </lineage>
</organism>